<dbReference type="Proteomes" id="UP001206483">
    <property type="component" value="Unassembled WGS sequence"/>
</dbReference>
<dbReference type="RefSeq" id="WP_253796968.1">
    <property type="nucleotide sequence ID" value="NZ_BAAAUB010000008.1"/>
</dbReference>
<comment type="caution">
    <text evidence="1">The sequence shown here is derived from an EMBL/GenBank/DDBJ whole genome shotgun (WGS) entry which is preliminary data.</text>
</comment>
<evidence type="ECO:0000313" key="1">
    <source>
        <dbReference type="EMBL" id="MCP2309748.1"/>
    </source>
</evidence>
<sequence length="328" mass="36252">MSQDQDFHFSVVHNGMDYLVNVMECLTPPVATRDTKYAVLHTQAATEVLLKWPLIQHDWRLVVVPDEKTGVICDEDSFRRGDFRSIGLGQAIKLLDEELDIKVPGRAKRAISRLSNSRNRLQHLGMSGSTDAVQTSAAKVLDFLLDFIRDHLRDYLDPDDTAHVDREMASVRERLKGVQTLIETRMARIRSDLGSAAGWAVECPECGQDAMMINEDAGTASCLYCHAAWSTPGDAAGEYAWGVLGLSAYEQVKDGGMPPVRNCPECETDSLVPGAFLARAKDLPVGLCFSCGEVFSKLAECEGGCGNLTTDTEFDMCPYCFEVRLDRF</sequence>
<gene>
    <name evidence="1" type="ORF">FHR36_002881</name>
</gene>
<accession>A0ABT1IXV6</accession>
<evidence type="ECO:0000313" key="2">
    <source>
        <dbReference type="Proteomes" id="UP001206483"/>
    </source>
</evidence>
<name>A0ABT1IXV6_9ACTN</name>
<protein>
    <submittedName>
        <fullName evidence="1">Ribosomal protein S27E</fullName>
    </submittedName>
</protein>
<keyword evidence="1" id="KW-0689">Ribosomal protein</keyword>
<reference evidence="1 2" key="1">
    <citation type="submission" date="2022-06" db="EMBL/GenBank/DDBJ databases">
        <title>Sequencing the genomes of 1000 actinobacteria strains.</title>
        <authorList>
            <person name="Klenk H.-P."/>
        </authorList>
    </citation>
    <scope>NUCLEOTIDE SEQUENCE [LARGE SCALE GENOMIC DNA]</scope>
    <source>
        <strain evidence="1 2">DSM 41656</strain>
    </source>
</reference>
<keyword evidence="1" id="KW-0687">Ribonucleoprotein</keyword>
<dbReference type="EMBL" id="JAMZDX010000003">
    <property type="protein sequence ID" value="MCP2309748.1"/>
    <property type="molecule type" value="Genomic_DNA"/>
</dbReference>
<organism evidence="1 2">
    <name type="scientific">Kitasatospora paracochleata</name>
    <dbReference type="NCBI Taxonomy" id="58354"/>
    <lineage>
        <taxon>Bacteria</taxon>
        <taxon>Bacillati</taxon>
        <taxon>Actinomycetota</taxon>
        <taxon>Actinomycetes</taxon>
        <taxon>Kitasatosporales</taxon>
        <taxon>Streptomycetaceae</taxon>
        <taxon>Kitasatospora</taxon>
    </lineage>
</organism>
<dbReference type="GO" id="GO:0005840">
    <property type="term" value="C:ribosome"/>
    <property type="evidence" value="ECO:0007669"/>
    <property type="project" value="UniProtKB-KW"/>
</dbReference>
<proteinExistence type="predicted"/>
<keyword evidence="2" id="KW-1185">Reference proteome</keyword>